<dbReference type="OrthoDB" id="6105938at2759"/>
<name>A0A835R9D2_VANPL</name>
<dbReference type="Proteomes" id="UP000636800">
    <property type="component" value="Unassembled WGS sequence"/>
</dbReference>
<organism evidence="1 2">
    <name type="scientific">Vanilla planifolia</name>
    <name type="common">Vanilla</name>
    <dbReference type="NCBI Taxonomy" id="51239"/>
    <lineage>
        <taxon>Eukaryota</taxon>
        <taxon>Viridiplantae</taxon>
        <taxon>Streptophyta</taxon>
        <taxon>Embryophyta</taxon>
        <taxon>Tracheophyta</taxon>
        <taxon>Spermatophyta</taxon>
        <taxon>Magnoliopsida</taxon>
        <taxon>Liliopsida</taxon>
        <taxon>Asparagales</taxon>
        <taxon>Orchidaceae</taxon>
        <taxon>Vanilloideae</taxon>
        <taxon>Vanilleae</taxon>
        <taxon>Vanilla</taxon>
    </lineage>
</organism>
<evidence type="ECO:0000313" key="1">
    <source>
        <dbReference type="EMBL" id="KAG0484664.1"/>
    </source>
</evidence>
<protein>
    <submittedName>
        <fullName evidence="1">Uncharacterized protein</fullName>
    </submittedName>
</protein>
<evidence type="ECO:0000313" key="2">
    <source>
        <dbReference type="Proteomes" id="UP000636800"/>
    </source>
</evidence>
<comment type="caution">
    <text evidence="1">The sequence shown here is derived from an EMBL/GenBank/DDBJ whole genome shotgun (WGS) entry which is preliminary data.</text>
</comment>
<accession>A0A835R9D2</accession>
<keyword evidence="2" id="KW-1185">Reference proteome</keyword>
<dbReference type="AlphaFoldDB" id="A0A835R9D2"/>
<sequence length="169" mass="18895">MTGPWRRRAQLVDRGGDENTRFFHAAGGLSTGPSLLTSSKRPRWLTGGIDEEAGTLLSDLLDLTGRPERLPKLSPTCFSSYSLEVLAGHEQRTSSSSRAELKKRPFSRCRDSAAARSMDFDQILQTLAYHPPEVVDDKRLSQNRVPDFNWARLFFKSKSASLPQPTICD</sequence>
<reference evidence="1 2" key="1">
    <citation type="journal article" date="2020" name="Nat. Food">
        <title>A phased Vanilla planifolia genome enables genetic improvement of flavour and production.</title>
        <authorList>
            <person name="Hasing T."/>
            <person name="Tang H."/>
            <person name="Brym M."/>
            <person name="Khazi F."/>
            <person name="Huang T."/>
            <person name="Chambers A.H."/>
        </authorList>
    </citation>
    <scope>NUCLEOTIDE SEQUENCE [LARGE SCALE GENOMIC DNA]</scope>
    <source>
        <tissue evidence="1">Leaf</tissue>
    </source>
</reference>
<dbReference type="EMBL" id="JADCNL010000004">
    <property type="protein sequence ID" value="KAG0484664.1"/>
    <property type="molecule type" value="Genomic_DNA"/>
</dbReference>
<gene>
    <name evidence="1" type="ORF">HPP92_008743</name>
</gene>
<proteinExistence type="predicted"/>